<name>A0A1I5AMF4_9FLAO</name>
<evidence type="ECO:0000256" key="1">
    <source>
        <dbReference type="SAM" id="SignalP"/>
    </source>
</evidence>
<accession>A0A1I5AMF4</accession>
<dbReference type="RefSeq" id="WP_091521848.1">
    <property type="nucleotide sequence ID" value="NZ_FOVI01000008.1"/>
</dbReference>
<dbReference type="AlphaFoldDB" id="A0A1I5AMF4"/>
<gene>
    <name evidence="2" type="ORF">SAMN05421741_108100</name>
</gene>
<dbReference type="EMBL" id="FOVI01000008">
    <property type="protein sequence ID" value="SFN63608.1"/>
    <property type="molecule type" value="Genomic_DNA"/>
</dbReference>
<sequence length="164" mass="17752">MKKSLVLSLMFFLGLTLTACEDANSNSDLGSLSEKVDSQNSEPQNSTFSTGWGFKISVESDLVSTGNGSGCYTVNVRVYLTDMSTGQKELVANDNVKVGDGCPKKAAAKTAENRCESGYLPNGDYVMASELSSDYRECLKDYLTTNEEAYGLYLASTRELINSL</sequence>
<keyword evidence="3" id="KW-1185">Reference proteome</keyword>
<feature type="chain" id="PRO_5011436260" description="Lipoprotein" evidence="1">
    <location>
        <begin position="20"/>
        <end position="164"/>
    </location>
</feature>
<reference evidence="3" key="1">
    <citation type="submission" date="2016-10" db="EMBL/GenBank/DDBJ databases">
        <authorList>
            <person name="Varghese N."/>
            <person name="Submissions S."/>
        </authorList>
    </citation>
    <scope>NUCLEOTIDE SEQUENCE [LARGE SCALE GENOMIC DNA]</scope>
    <source>
        <strain evidence="3">DS-12</strain>
    </source>
</reference>
<proteinExistence type="predicted"/>
<evidence type="ECO:0008006" key="4">
    <source>
        <dbReference type="Google" id="ProtNLM"/>
    </source>
</evidence>
<protein>
    <recommendedName>
        <fullName evidence="4">Lipoprotein</fullName>
    </recommendedName>
</protein>
<keyword evidence="1" id="KW-0732">Signal</keyword>
<dbReference type="PROSITE" id="PS51257">
    <property type="entry name" value="PROKAR_LIPOPROTEIN"/>
    <property type="match status" value="1"/>
</dbReference>
<evidence type="ECO:0000313" key="2">
    <source>
        <dbReference type="EMBL" id="SFN63608.1"/>
    </source>
</evidence>
<feature type="signal peptide" evidence="1">
    <location>
        <begin position="1"/>
        <end position="19"/>
    </location>
</feature>
<dbReference type="STRING" id="913024.SAMN05421741_108100"/>
<dbReference type="OrthoDB" id="1202270at2"/>
<evidence type="ECO:0000313" key="3">
    <source>
        <dbReference type="Proteomes" id="UP000199036"/>
    </source>
</evidence>
<organism evidence="2 3">
    <name type="scientific">Paenimyroides ummariense</name>
    <dbReference type="NCBI Taxonomy" id="913024"/>
    <lineage>
        <taxon>Bacteria</taxon>
        <taxon>Pseudomonadati</taxon>
        <taxon>Bacteroidota</taxon>
        <taxon>Flavobacteriia</taxon>
        <taxon>Flavobacteriales</taxon>
        <taxon>Flavobacteriaceae</taxon>
        <taxon>Paenimyroides</taxon>
    </lineage>
</organism>
<dbReference type="Proteomes" id="UP000199036">
    <property type="component" value="Unassembled WGS sequence"/>
</dbReference>